<dbReference type="AlphaFoldDB" id="A0A7J8CIC8"/>
<evidence type="ECO:0000256" key="1">
    <source>
        <dbReference type="SAM" id="MobiDB-lite"/>
    </source>
</evidence>
<reference evidence="2 3" key="1">
    <citation type="journal article" date="2020" name="Nature">
        <title>Six reference-quality genomes reveal evolution of bat adaptations.</title>
        <authorList>
            <person name="Jebb D."/>
            <person name="Huang Z."/>
            <person name="Pippel M."/>
            <person name="Hughes G.M."/>
            <person name="Lavrichenko K."/>
            <person name="Devanna P."/>
            <person name="Winkler S."/>
            <person name="Jermiin L.S."/>
            <person name="Skirmuntt E.C."/>
            <person name="Katzourakis A."/>
            <person name="Burkitt-Gray L."/>
            <person name="Ray D.A."/>
            <person name="Sullivan K.A.M."/>
            <person name="Roscito J.G."/>
            <person name="Kirilenko B.M."/>
            <person name="Davalos L.M."/>
            <person name="Corthals A.P."/>
            <person name="Power M.L."/>
            <person name="Jones G."/>
            <person name="Ransome R.D."/>
            <person name="Dechmann D.K.N."/>
            <person name="Locatelli A.G."/>
            <person name="Puechmaille S.J."/>
            <person name="Fedrigo O."/>
            <person name="Jarvis E.D."/>
            <person name="Hiller M."/>
            <person name="Vernes S.C."/>
            <person name="Myers E.W."/>
            <person name="Teeling E.C."/>
        </authorList>
    </citation>
    <scope>NUCLEOTIDE SEQUENCE [LARGE SCALE GENOMIC DNA]</scope>
    <source>
        <strain evidence="2">MRouAeg1</strain>
        <tissue evidence="2">Muscle</tissue>
    </source>
</reference>
<keyword evidence="3" id="KW-1185">Reference proteome</keyword>
<accession>A0A7J8CIC8</accession>
<evidence type="ECO:0000313" key="2">
    <source>
        <dbReference type="EMBL" id="KAF6410625.1"/>
    </source>
</evidence>
<comment type="caution">
    <text evidence="2">The sequence shown here is derived from an EMBL/GenBank/DDBJ whole genome shotgun (WGS) entry which is preliminary data.</text>
</comment>
<sequence>METKTEKERASQVLVTLGGWPQEGCWQLGKKGPSRSQGSSQGSQVPPSQIFPSMTFLPGSLHRNRCFPIKTHPQPLPEAEHLSEVLGQTASLGESCAQADVVKCRIPWHDIPPGAPLQAAPSPPLALT</sequence>
<dbReference type="Proteomes" id="UP000593571">
    <property type="component" value="Unassembled WGS sequence"/>
</dbReference>
<protein>
    <submittedName>
        <fullName evidence="2">Uncharacterized protein</fullName>
    </submittedName>
</protein>
<proteinExistence type="predicted"/>
<feature type="region of interest" description="Disordered" evidence="1">
    <location>
        <begin position="22"/>
        <end position="54"/>
    </location>
</feature>
<evidence type="ECO:0000313" key="3">
    <source>
        <dbReference type="Proteomes" id="UP000593571"/>
    </source>
</evidence>
<name>A0A7J8CIC8_ROUAE</name>
<feature type="compositionally biased region" description="Low complexity" evidence="1">
    <location>
        <begin position="34"/>
        <end position="48"/>
    </location>
</feature>
<organism evidence="2 3">
    <name type="scientific">Rousettus aegyptiacus</name>
    <name type="common">Egyptian fruit bat</name>
    <name type="synonym">Pteropus aegyptiacus</name>
    <dbReference type="NCBI Taxonomy" id="9407"/>
    <lineage>
        <taxon>Eukaryota</taxon>
        <taxon>Metazoa</taxon>
        <taxon>Chordata</taxon>
        <taxon>Craniata</taxon>
        <taxon>Vertebrata</taxon>
        <taxon>Euteleostomi</taxon>
        <taxon>Mammalia</taxon>
        <taxon>Eutheria</taxon>
        <taxon>Laurasiatheria</taxon>
        <taxon>Chiroptera</taxon>
        <taxon>Yinpterochiroptera</taxon>
        <taxon>Pteropodoidea</taxon>
        <taxon>Pteropodidae</taxon>
        <taxon>Rousettinae</taxon>
        <taxon>Rousettus</taxon>
    </lineage>
</organism>
<dbReference type="EMBL" id="JACASE010000014">
    <property type="protein sequence ID" value="KAF6410625.1"/>
    <property type="molecule type" value="Genomic_DNA"/>
</dbReference>
<gene>
    <name evidence="2" type="ORF">HJG63_009109</name>
</gene>